<keyword evidence="4 5" id="KW-0274">FAD</keyword>
<dbReference type="CDD" id="cd00567">
    <property type="entry name" value="ACAD"/>
    <property type="match status" value="1"/>
</dbReference>
<evidence type="ECO:0000256" key="5">
    <source>
        <dbReference type="RuleBase" id="RU362125"/>
    </source>
</evidence>
<keyword evidence="3 5" id="KW-0285">Flavoprotein</keyword>
<dbReference type="PANTHER" id="PTHR43884:SF37">
    <property type="entry name" value="ACYL-COA DEHYDROGENASE"/>
    <property type="match status" value="1"/>
</dbReference>
<dbReference type="PROSITE" id="PS00072">
    <property type="entry name" value="ACYL_COA_DH_1"/>
    <property type="match status" value="1"/>
</dbReference>
<dbReference type="EMBL" id="NBWZ01000001">
    <property type="protein sequence ID" value="RFA10491.1"/>
    <property type="molecule type" value="Genomic_DNA"/>
</dbReference>
<dbReference type="SUPFAM" id="SSF47203">
    <property type="entry name" value="Acyl-CoA dehydrogenase C-terminal domain-like"/>
    <property type="match status" value="1"/>
</dbReference>
<gene>
    <name evidence="9" type="ORF">B7R54_15740</name>
</gene>
<protein>
    <submittedName>
        <fullName evidence="9">Acyl-CoA dehydrogenase</fullName>
    </submittedName>
</protein>
<dbReference type="GO" id="GO:0050660">
    <property type="term" value="F:flavin adenine dinucleotide binding"/>
    <property type="evidence" value="ECO:0007669"/>
    <property type="project" value="InterPro"/>
</dbReference>
<feature type="domain" description="Acyl-CoA dehydrogenase/oxidase C-terminal" evidence="6">
    <location>
        <begin position="228"/>
        <end position="376"/>
    </location>
</feature>
<evidence type="ECO:0000259" key="7">
    <source>
        <dbReference type="Pfam" id="PF02770"/>
    </source>
</evidence>
<evidence type="ECO:0000256" key="1">
    <source>
        <dbReference type="ARBA" id="ARBA00001974"/>
    </source>
</evidence>
<name>A0A3E0VL96_9MICO</name>
<evidence type="ECO:0000256" key="2">
    <source>
        <dbReference type="ARBA" id="ARBA00009347"/>
    </source>
</evidence>
<dbReference type="InterPro" id="IPR009075">
    <property type="entry name" value="AcylCo_DH/oxidase_C"/>
</dbReference>
<dbReference type="InterPro" id="IPR013786">
    <property type="entry name" value="AcylCoA_DH/ox_N"/>
</dbReference>
<evidence type="ECO:0000259" key="8">
    <source>
        <dbReference type="Pfam" id="PF02771"/>
    </source>
</evidence>
<evidence type="ECO:0000313" key="9">
    <source>
        <dbReference type="EMBL" id="RFA10491.1"/>
    </source>
</evidence>
<dbReference type="Proteomes" id="UP000256486">
    <property type="component" value="Unassembled WGS sequence"/>
</dbReference>
<feature type="domain" description="Acyl-CoA oxidase/dehydrogenase middle" evidence="7">
    <location>
        <begin position="122"/>
        <end position="216"/>
    </location>
</feature>
<dbReference type="RefSeq" id="WP_116415865.1">
    <property type="nucleotide sequence ID" value="NZ_NBWZ01000001.1"/>
</dbReference>
<dbReference type="InterPro" id="IPR006091">
    <property type="entry name" value="Acyl-CoA_Oxase/DH_mid-dom"/>
</dbReference>
<proteinExistence type="inferred from homology"/>
<comment type="similarity">
    <text evidence="2 5">Belongs to the acyl-CoA dehydrogenase family.</text>
</comment>
<dbReference type="SUPFAM" id="SSF56645">
    <property type="entry name" value="Acyl-CoA dehydrogenase NM domain-like"/>
    <property type="match status" value="1"/>
</dbReference>
<dbReference type="Pfam" id="PF00441">
    <property type="entry name" value="Acyl-CoA_dh_1"/>
    <property type="match status" value="1"/>
</dbReference>
<dbReference type="PANTHER" id="PTHR43884">
    <property type="entry name" value="ACYL-COA DEHYDROGENASE"/>
    <property type="match status" value="1"/>
</dbReference>
<dbReference type="Pfam" id="PF02771">
    <property type="entry name" value="Acyl-CoA_dh_N"/>
    <property type="match status" value="1"/>
</dbReference>
<evidence type="ECO:0000313" key="10">
    <source>
        <dbReference type="Proteomes" id="UP000256486"/>
    </source>
</evidence>
<dbReference type="InterPro" id="IPR006089">
    <property type="entry name" value="Acyl-CoA_DH_CS"/>
</dbReference>
<keyword evidence="5" id="KW-0560">Oxidoreductase</keyword>
<accession>A0A3E0VL96</accession>
<dbReference type="InterPro" id="IPR009100">
    <property type="entry name" value="AcylCoA_DH/oxidase_NM_dom_sf"/>
</dbReference>
<organism evidence="9 10">
    <name type="scientific">Subtercola boreus</name>
    <dbReference type="NCBI Taxonomy" id="120213"/>
    <lineage>
        <taxon>Bacteria</taxon>
        <taxon>Bacillati</taxon>
        <taxon>Actinomycetota</taxon>
        <taxon>Actinomycetes</taxon>
        <taxon>Micrococcales</taxon>
        <taxon>Microbacteriaceae</taxon>
        <taxon>Subtercola</taxon>
    </lineage>
</organism>
<dbReference type="AlphaFoldDB" id="A0A3E0VL96"/>
<comment type="caution">
    <text evidence="9">The sequence shown here is derived from an EMBL/GenBank/DDBJ whole genome shotgun (WGS) entry which is preliminary data.</text>
</comment>
<dbReference type="Gene3D" id="1.10.540.10">
    <property type="entry name" value="Acyl-CoA dehydrogenase/oxidase, N-terminal domain"/>
    <property type="match status" value="1"/>
</dbReference>
<sequence>MLDFSFSDEHESFRRTLAEFSRQELLPGYTARSASTEFPFALLKKIGDLGVLGIGLPEKFGGTGEDDPVLLGIASETLAYGDVNLASAPIQVGLVGAQLLHGTEEVRERYLPPVIAGEENLAIALTEPGSGSDASALRTTAKRVPGGWLLNGEKTAISWAMTASASLVYAREEGTARSSGVSCFVVDMSTAGVSVHHMRGMGCLPLGWGSIHLDDVFVPESHLIGEEGRGFQVAMNHFDFSRAAIGLMCLGAAEQSLEEAAAYALIRTTFGKPISEYQGVSFPLAEHATYIEGARWVCYRALWLRQENRSHTSLASMSKWWAPVVAKDAIEASMKIHGNLGYSAEFPLQQRFRDVMAYLVADGTAEIQKNIISKEILATKTVSL</sequence>
<dbReference type="OrthoDB" id="2769798at2"/>
<evidence type="ECO:0000256" key="4">
    <source>
        <dbReference type="ARBA" id="ARBA00022827"/>
    </source>
</evidence>
<dbReference type="Gene3D" id="1.20.140.10">
    <property type="entry name" value="Butyryl-CoA Dehydrogenase, subunit A, domain 3"/>
    <property type="match status" value="1"/>
</dbReference>
<dbReference type="Pfam" id="PF02770">
    <property type="entry name" value="Acyl-CoA_dh_M"/>
    <property type="match status" value="1"/>
</dbReference>
<evidence type="ECO:0000259" key="6">
    <source>
        <dbReference type="Pfam" id="PF00441"/>
    </source>
</evidence>
<comment type="cofactor">
    <cofactor evidence="1 5">
        <name>FAD</name>
        <dbReference type="ChEBI" id="CHEBI:57692"/>
    </cofactor>
</comment>
<feature type="domain" description="Acyl-CoA dehydrogenase/oxidase N-terminal" evidence="8">
    <location>
        <begin position="7"/>
        <end position="118"/>
    </location>
</feature>
<dbReference type="GO" id="GO:0003995">
    <property type="term" value="F:acyl-CoA dehydrogenase activity"/>
    <property type="evidence" value="ECO:0007669"/>
    <property type="project" value="InterPro"/>
</dbReference>
<dbReference type="Gene3D" id="2.40.110.10">
    <property type="entry name" value="Butyryl-CoA Dehydrogenase, subunit A, domain 2"/>
    <property type="match status" value="1"/>
</dbReference>
<keyword evidence="10" id="KW-1185">Reference proteome</keyword>
<dbReference type="InterPro" id="IPR036250">
    <property type="entry name" value="AcylCo_DH-like_C"/>
</dbReference>
<dbReference type="InterPro" id="IPR037069">
    <property type="entry name" value="AcylCoA_DH/ox_N_sf"/>
</dbReference>
<evidence type="ECO:0000256" key="3">
    <source>
        <dbReference type="ARBA" id="ARBA00022630"/>
    </source>
</evidence>
<dbReference type="InterPro" id="IPR046373">
    <property type="entry name" value="Acyl-CoA_Oxase/DH_mid-dom_sf"/>
</dbReference>
<reference evidence="9 10" key="1">
    <citation type="submission" date="2017-04" db="EMBL/GenBank/DDBJ databases">
        <title>Comparative genome analysis of Subtercola boreus.</title>
        <authorList>
            <person name="Cho Y.-J."/>
            <person name="Cho A."/>
            <person name="Kim O.-S."/>
            <person name="Lee J.-I."/>
        </authorList>
    </citation>
    <scope>NUCLEOTIDE SEQUENCE [LARGE SCALE GENOMIC DNA]</scope>
    <source>
        <strain evidence="9 10">K300</strain>
    </source>
</reference>